<evidence type="ECO:0000259" key="1">
    <source>
        <dbReference type="PROSITE" id="PS50878"/>
    </source>
</evidence>
<accession>A0A1B6MFF2</accession>
<reference evidence="3" key="1">
    <citation type="submission" date="2015-11" db="EMBL/GenBank/DDBJ databases">
        <title>De novo transcriptome assembly of four potential Pierce s Disease insect vectors from Arizona vineyards.</title>
        <authorList>
            <person name="Tassone E.E."/>
        </authorList>
    </citation>
    <scope>NUCLEOTIDE SEQUENCE</scope>
</reference>
<name>A0A1B6MFF2_9HEMI</name>
<dbReference type="EMBL" id="GEBQ01016177">
    <property type="protein sequence ID" value="JAT23800.1"/>
    <property type="molecule type" value="Transcribed_RNA"/>
</dbReference>
<feature type="domain" description="Reverse transcriptase" evidence="1">
    <location>
        <begin position="1"/>
        <end position="152"/>
    </location>
</feature>
<feature type="non-terminal residue" evidence="3">
    <location>
        <position position="1"/>
    </location>
</feature>
<dbReference type="InterPro" id="IPR000477">
    <property type="entry name" value="RT_dom"/>
</dbReference>
<sequence>TLGIQGSSQTWFSSYLTGRSQMVEINHVTRGKIEKVRSTPKLISRGVPQGSVLGPVLFILFTNDFPTYMQDHSKGLMYADDTILLLGRKNPEDLEVGAFVALNMAIQYCHRNELVVNEKKTKQLVLGKHKEVIGRLPELEEVTCTKYLGVMIDDNLSWTPHIDSLCRKLCTGLYVMRRIKSISDIATVKVAYHALFESHLRYGIAVWGGTTAGNLQRLLIIQKRAIRILGNLQFRETCRNSFKQLKILTVVNLYILEVVLHVHIKAPETARSYAQIHQYSTRHATNYCLPVHRRTATERSPGYTGAKLWNALPEELKRTDHNHFRHSLKNWLQNRPFYSLKEFYAWKTQENLL</sequence>
<dbReference type="Pfam" id="PF00078">
    <property type="entry name" value="RVT_1"/>
    <property type="match status" value="1"/>
</dbReference>
<evidence type="ECO:0000313" key="3">
    <source>
        <dbReference type="EMBL" id="JAT34646.1"/>
    </source>
</evidence>
<dbReference type="AlphaFoldDB" id="A0A1B6MFF2"/>
<proteinExistence type="predicted"/>
<protein>
    <recommendedName>
        <fullName evidence="1">Reverse transcriptase domain-containing protein</fullName>
    </recommendedName>
</protein>
<evidence type="ECO:0000313" key="2">
    <source>
        <dbReference type="EMBL" id="JAT23800.1"/>
    </source>
</evidence>
<organism evidence="3">
    <name type="scientific">Graphocephala atropunctata</name>
    <dbReference type="NCBI Taxonomy" id="36148"/>
    <lineage>
        <taxon>Eukaryota</taxon>
        <taxon>Metazoa</taxon>
        <taxon>Ecdysozoa</taxon>
        <taxon>Arthropoda</taxon>
        <taxon>Hexapoda</taxon>
        <taxon>Insecta</taxon>
        <taxon>Pterygota</taxon>
        <taxon>Neoptera</taxon>
        <taxon>Paraneoptera</taxon>
        <taxon>Hemiptera</taxon>
        <taxon>Auchenorrhyncha</taxon>
        <taxon>Membracoidea</taxon>
        <taxon>Cicadellidae</taxon>
        <taxon>Cicadellinae</taxon>
        <taxon>Cicadellini</taxon>
        <taxon>Graphocephala</taxon>
    </lineage>
</organism>
<dbReference type="PROSITE" id="PS50878">
    <property type="entry name" value="RT_POL"/>
    <property type="match status" value="1"/>
</dbReference>
<dbReference type="PANTHER" id="PTHR33332">
    <property type="entry name" value="REVERSE TRANSCRIPTASE DOMAIN-CONTAINING PROTEIN"/>
    <property type="match status" value="1"/>
</dbReference>
<gene>
    <name evidence="2" type="ORF">g.43162</name>
    <name evidence="3" type="ORF">g.43164</name>
</gene>
<dbReference type="EMBL" id="GEBQ01005331">
    <property type="protein sequence ID" value="JAT34646.1"/>
    <property type="molecule type" value="Transcribed_RNA"/>
</dbReference>